<keyword evidence="4" id="KW-0949">S-adenosyl-L-methionine</keyword>
<dbReference type="Gene3D" id="3.40.50.150">
    <property type="entry name" value="Vaccinia Virus protein VP39"/>
    <property type="match status" value="1"/>
</dbReference>
<evidence type="ECO:0000256" key="1">
    <source>
        <dbReference type="ARBA" id="ARBA00010633"/>
    </source>
</evidence>
<comment type="caution">
    <text evidence="7">The sequence shown here is derived from an EMBL/GenBank/DDBJ whole genome shotgun (WGS) entry which is preliminary data.</text>
</comment>
<evidence type="ECO:0000259" key="6">
    <source>
        <dbReference type="Pfam" id="PF13649"/>
    </source>
</evidence>
<comment type="similarity">
    <text evidence="1">Belongs to the ANT/ATPSC lysine N-methyltransferase family.</text>
</comment>
<sequence length="207" mass="22240">MLAPRKKLWSTPPSVISAASSLLSPFTPTSVVFDVGCGDGRVLIHLCSTAPPGTTFVGVEIDPGRADEARANIAAAGLSDRITVLTENAMLVDYSKATHMFLYLVPRGLRIFKPVLFACREGGGAPPLLEVVTYMAGFLDEKAVKKVTVEVEHQEGAKWPLFLFHFGKQPDVGVDVSAQKRLRVVASMAVGVAAVAVAWTLLSRRHK</sequence>
<dbReference type="SUPFAM" id="SSF53335">
    <property type="entry name" value="S-adenosyl-L-methionine-dependent methyltransferases"/>
    <property type="match status" value="1"/>
</dbReference>
<dbReference type="InterPro" id="IPR029063">
    <property type="entry name" value="SAM-dependent_MTases_sf"/>
</dbReference>
<feature type="transmembrane region" description="Helical" evidence="5">
    <location>
        <begin position="184"/>
        <end position="202"/>
    </location>
</feature>
<dbReference type="InterPro" id="IPR026170">
    <property type="entry name" value="FAM173A/B"/>
</dbReference>
<accession>A0ABQ6MXW2</accession>
<dbReference type="InterPro" id="IPR041698">
    <property type="entry name" value="Methyltransf_25"/>
</dbReference>
<evidence type="ECO:0000256" key="5">
    <source>
        <dbReference type="SAM" id="Phobius"/>
    </source>
</evidence>
<dbReference type="EMBL" id="BRYB01003339">
    <property type="protein sequence ID" value="GMI34913.1"/>
    <property type="molecule type" value="Genomic_DNA"/>
</dbReference>
<dbReference type="CDD" id="cd02440">
    <property type="entry name" value="AdoMet_MTases"/>
    <property type="match status" value="1"/>
</dbReference>
<reference evidence="7 8" key="1">
    <citation type="journal article" date="2023" name="Commun. Biol.">
        <title>Genome analysis of Parmales, the sister group of diatoms, reveals the evolutionary specialization of diatoms from phago-mixotrophs to photoautotrophs.</title>
        <authorList>
            <person name="Ban H."/>
            <person name="Sato S."/>
            <person name="Yoshikawa S."/>
            <person name="Yamada K."/>
            <person name="Nakamura Y."/>
            <person name="Ichinomiya M."/>
            <person name="Sato N."/>
            <person name="Blanc-Mathieu R."/>
            <person name="Endo H."/>
            <person name="Kuwata A."/>
            <person name="Ogata H."/>
        </authorList>
    </citation>
    <scope>NUCLEOTIDE SEQUENCE [LARGE SCALE GENOMIC DNA]</scope>
</reference>
<proteinExistence type="inferred from homology"/>
<keyword evidence="3" id="KW-0808">Transferase</keyword>
<dbReference type="PANTHER" id="PTHR13610">
    <property type="entry name" value="METHYLTRANSFERASE DOMAIN-CONTAINING PROTEIN"/>
    <property type="match status" value="1"/>
</dbReference>
<keyword evidence="8" id="KW-1185">Reference proteome</keyword>
<name>A0ABQ6MXW2_9STRA</name>
<gene>
    <name evidence="7" type="ORF">TeGR_g709</name>
</gene>
<evidence type="ECO:0000313" key="7">
    <source>
        <dbReference type="EMBL" id="GMI34913.1"/>
    </source>
</evidence>
<keyword evidence="2" id="KW-0489">Methyltransferase</keyword>
<keyword evidence="5" id="KW-1133">Transmembrane helix</keyword>
<dbReference type="Pfam" id="PF13649">
    <property type="entry name" value="Methyltransf_25"/>
    <property type="match status" value="1"/>
</dbReference>
<evidence type="ECO:0000313" key="8">
    <source>
        <dbReference type="Proteomes" id="UP001165060"/>
    </source>
</evidence>
<organism evidence="7 8">
    <name type="scientific">Tetraparma gracilis</name>
    <dbReference type="NCBI Taxonomy" id="2962635"/>
    <lineage>
        <taxon>Eukaryota</taxon>
        <taxon>Sar</taxon>
        <taxon>Stramenopiles</taxon>
        <taxon>Ochrophyta</taxon>
        <taxon>Bolidophyceae</taxon>
        <taxon>Parmales</taxon>
        <taxon>Triparmaceae</taxon>
        <taxon>Tetraparma</taxon>
    </lineage>
</organism>
<feature type="domain" description="Methyltransferase" evidence="6">
    <location>
        <begin position="32"/>
        <end position="97"/>
    </location>
</feature>
<protein>
    <recommendedName>
        <fullName evidence="6">Methyltransferase domain-containing protein</fullName>
    </recommendedName>
</protein>
<dbReference type="Proteomes" id="UP001165060">
    <property type="component" value="Unassembled WGS sequence"/>
</dbReference>
<evidence type="ECO:0000256" key="4">
    <source>
        <dbReference type="ARBA" id="ARBA00022691"/>
    </source>
</evidence>
<keyword evidence="5" id="KW-0472">Membrane</keyword>
<evidence type="ECO:0000256" key="3">
    <source>
        <dbReference type="ARBA" id="ARBA00022679"/>
    </source>
</evidence>
<dbReference type="PANTHER" id="PTHR13610:SF11">
    <property type="entry name" value="METHYLTRANSFERASE DOMAIN-CONTAINING PROTEIN"/>
    <property type="match status" value="1"/>
</dbReference>
<evidence type="ECO:0000256" key="2">
    <source>
        <dbReference type="ARBA" id="ARBA00022603"/>
    </source>
</evidence>
<keyword evidence="5" id="KW-0812">Transmembrane</keyword>